<comment type="subcellular location">
    <subcellularLocation>
        <location evidence="1">Membrane</location>
        <topology evidence="1">Multi-pass membrane protein</topology>
    </subcellularLocation>
</comment>
<evidence type="ECO:0000313" key="9">
    <source>
        <dbReference type="EMBL" id="OOH94474.1"/>
    </source>
</evidence>
<evidence type="ECO:0000256" key="5">
    <source>
        <dbReference type="ARBA" id="ARBA00023065"/>
    </source>
</evidence>
<evidence type="ECO:0000256" key="2">
    <source>
        <dbReference type="ARBA" id="ARBA00022448"/>
    </source>
</evidence>
<feature type="transmembrane region" description="Helical" evidence="8">
    <location>
        <begin position="174"/>
        <end position="199"/>
    </location>
</feature>
<dbReference type="Pfam" id="PF00654">
    <property type="entry name" value="Voltage_CLC"/>
    <property type="match status" value="1"/>
</dbReference>
<dbReference type="PANTHER" id="PTHR45711">
    <property type="entry name" value="CHLORIDE CHANNEL PROTEIN"/>
    <property type="match status" value="1"/>
</dbReference>
<dbReference type="InterPro" id="IPR014743">
    <property type="entry name" value="Cl-channel_core"/>
</dbReference>
<organism evidence="9 10">
    <name type="scientific">Elizabethkingia meningoseptica</name>
    <name type="common">Chryseobacterium meningosepticum</name>
    <dbReference type="NCBI Taxonomy" id="238"/>
    <lineage>
        <taxon>Bacteria</taxon>
        <taxon>Pseudomonadati</taxon>
        <taxon>Bacteroidota</taxon>
        <taxon>Flavobacteriia</taxon>
        <taxon>Flavobacteriales</taxon>
        <taxon>Weeksellaceae</taxon>
        <taxon>Elizabethkingia</taxon>
    </lineage>
</organism>
<feature type="transmembrane region" description="Helical" evidence="8">
    <location>
        <begin position="285"/>
        <end position="302"/>
    </location>
</feature>
<dbReference type="PRINTS" id="PR00762">
    <property type="entry name" value="CLCHANNEL"/>
</dbReference>
<keyword evidence="2" id="KW-0813">Transport</keyword>
<keyword evidence="6 8" id="KW-0472">Membrane</keyword>
<dbReference type="GO" id="GO:0005247">
    <property type="term" value="F:voltage-gated chloride channel activity"/>
    <property type="evidence" value="ECO:0007669"/>
    <property type="project" value="TreeGrafter"/>
</dbReference>
<dbReference type="AlphaFoldDB" id="A0A1V3TZF0"/>
<dbReference type="PANTHER" id="PTHR45711:SF6">
    <property type="entry name" value="CHLORIDE CHANNEL PROTEIN"/>
    <property type="match status" value="1"/>
</dbReference>
<gene>
    <name evidence="9" type="ORF">BMF97_14105</name>
</gene>
<dbReference type="Gene3D" id="1.10.3080.10">
    <property type="entry name" value="Clc chloride channel"/>
    <property type="match status" value="1"/>
</dbReference>
<dbReference type="Proteomes" id="UP000188947">
    <property type="component" value="Unassembled WGS sequence"/>
</dbReference>
<evidence type="ECO:0000313" key="10">
    <source>
        <dbReference type="Proteomes" id="UP000188947"/>
    </source>
</evidence>
<feature type="transmembrane region" description="Helical" evidence="8">
    <location>
        <begin position="211"/>
        <end position="233"/>
    </location>
</feature>
<keyword evidence="3 8" id="KW-0812">Transmembrane</keyword>
<dbReference type="InterPro" id="IPR001807">
    <property type="entry name" value="ClC"/>
</dbReference>
<dbReference type="CDD" id="cd01034">
    <property type="entry name" value="EriC_like"/>
    <property type="match status" value="1"/>
</dbReference>
<keyword evidence="10" id="KW-1185">Reference proteome</keyword>
<reference evidence="9 10" key="1">
    <citation type="submission" date="2016-11" db="EMBL/GenBank/DDBJ databases">
        <title>Genome sequence and comparative genomic analysis of clinical strain Elizabethkingia meningoseptica 61421 PRCM.</title>
        <authorList>
            <person name="Wang M."/>
            <person name="Hu S."/>
            <person name="Cao L."/>
            <person name="Jiang T."/>
            <person name="Zhou Y."/>
            <person name="Ming D."/>
        </authorList>
    </citation>
    <scope>NUCLEOTIDE SEQUENCE [LARGE SCALE GENOMIC DNA]</scope>
    <source>
        <strain evidence="9 10">61421 PRCM</strain>
    </source>
</reference>
<dbReference type="RefSeq" id="WP_069214312.1">
    <property type="nucleotide sequence ID" value="NZ_CP016378.1"/>
</dbReference>
<keyword evidence="4 8" id="KW-1133">Transmembrane helix</keyword>
<evidence type="ECO:0000256" key="4">
    <source>
        <dbReference type="ARBA" id="ARBA00022989"/>
    </source>
</evidence>
<proteinExistence type="predicted"/>
<evidence type="ECO:0000256" key="8">
    <source>
        <dbReference type="SAM" id="Phobius"/>
    </source>
</evidence>
<dbReference type="EMBL" id="MPOG01000014">
    <property type="protein sequence ID" value="OOH94474.1"/>
    <property type="molecule type" value="Genomic_DNA"/>
</dbReference>
<dbReference type="GO" id="GO:0005886">
    <property type="term" value="C:plasma membrane"/>
    <property type="evidence" value="ECO:0007669"/>
    <property type="project" value="TreeGrafter"/>
</dbReference>
<sequence length="465" mass="51491">MQKVLTYIFKRIKKGLDNIRNEKLKDNLLQAIPFWVASIITGLIAVLYAKIFGLGEFLLFKIFHWKSWLIFIITPAGFILSWWLVERFAPYAKGSGIPQVMASVDLANPRDRYMIKYLLSFKIIIIKIISSFVLITSGGIIGREGPTIQIAGSVFRKVNELLPSWWPKISQKNMILTGAAAGLSAAFNTPLGGVVFAIEELAKTHISYFKTALFTAVIIAGLTAETLAGPYLYLGYPKTSGTTLWLMFPVILIAAISGILSSYISLLMLKINRFRAGFRNRKQHILFLTGTALIIASLAFFIDKNILGSGKELMEHSLFTSDKHQKWYMPLLKMIGSTLSFTSGGSGGIFAPALSIGAGIGSVFSSFANFTPEETNVIILAGMVAFLTGITRAPFTSAILVLEMTDRHSLIFHLMLAGMASSIASMLISRHSLYDLLKMGFMDKLNKEVRSKKDKLYLKDLVKKK</sequence>
<dbReference type="OrthoDB" id="9812438at2"/>
<dbReference type="STRING" id="238.BBD35_13425"/>
<evidence type="ECO:0000256" key="1">
    <source>
        <dbReference type="ARBA" id="ARBA00004141"/>
    </source>
</evidence>
<feature type="transmembrane region" description="Helical" evidence="8">
    <location>
        <begin position="28"/>
        <end position="48"/>
    </location>
</feature>
<evidence type="ECO:0000256" key="6">
    <source>
        <dbReference type="ARBA" id="ARBA00023136"/>
    </source>
</evidence>
<feature type="transmembrane region" description="Helical" evidence="8">
    <location>
        <begin position="408"/>
        <end position="429"/>
    </location>
</feature>
<evidence type="ECO:0000256" key="7">
    <source>
        <dbReference type="ARBA" id="ARBA00023214"/>
    </source>
</evidence>
<dbReference type="eggNOG" id="COG0038">
    <property type="taxonomic scope" value="Bacteria"/>
</dbReference>
<keyword evidence="5" id="KW-0406">Ion transport</keyword>
<dbReference type="SUPFAM" id="SSF81340">
    <property type="entry name" value="Clc chloride channel"/>
    <property type="match status" value="1"/>
</dbReference>
<accession>A0A1V3TZF0</accession>
<feature type="transmembrane region" description="Helical" evidence="8">
    <location>
        <begin position="245"/>
        <end position="264"/>
    </location>
</feature>
<feature type="transmembrane region" description="Helical" evidence="8">
    <location>
        <begin position="68"/>
        <end position="85"/>
    </location>
</feature>
<comment type="caution">
    <text evidence="9">The sequence shown here is derived from an EMBL/GenBank/DDBJ whole genome shotgun (WGS) entry which is preliminary data.</text>
</comment>
<feature type="transmembrane region" description="Helical" evidence="8">
    <location>
        <begin position="349"/>
        <end position="370"/>
    </location>
</feature>
<evidence type="ECO:0000256" key="3">
    <source>
        <dbReference type="ARBA" id="ARBA00022692"/>
    </source>
</evidence>
<keyword evidence="7" id="KW-0868">Chloride</keyword>
<protein>
    <submittedName>
        <fullName evidence="9">Chloride channel protein</fullName>
    </submittedName>
</protein>
<feature type="transmembrane region" description="Helical" evidence="8">
    <location>
        <begin position="377"/>
        <end position="402"/>
    </location>
</feature>
<feature type="transmembrane region" description="Helical" evidence="8">
    <location>
        <begin position="119"/>
        <end position="141"/>
    </location>
</feature>
<name>A0A1V3TZF0_ELIME</name>